<evidence type="ECO:0000256" key="2">
    <source>
        <dbReference type="ARBA" id="ARBA00023015"/>
    </source>
</evidence>
<sequence length="405" mass="45238">MAFSIPVGHKFLPSDKQLVGYYLFNKIFTQIPPFSDHEKSLVKDFDLYGSLEPWEIWQPHGGDNLKDDEGLYFFTPLKKVSANGSRICRKVGSGTWAGEDSGDKIKAENVVGLKKRFRYENQHSPHDGAWIMHEFAIHSAPVDIVLCRIKKNFRASEKKRKLKECANFEPSKHWKFTVSIPVQAMSHKASIGQASEPEPEDPNLMFNPEELLSTLEVPLLLSSTVEPETLDKSYAGESYNMVDVPDNILQHPMASTQAEEDNNWVDAEDGSPLSTVISSSPRDIDGRDCFWENITKHLTSLNPDDMMPTASCFELTDTGDSENAVDAHHNMLQPPITTTQAEADSNSVDEYGMPLSTVVSSSPCNADGDDCSWENMMKDIPLPDPDDMIDIPSSGIADFWDFEVS</sequence>
<accession>A0A8K1HZM8</accession>
<keyword evidence="3" id="KW-0238">DNA-binding</keyword>
<dbReference type="GO" id="GO:0003677">
    <property type="term" value="F:DNA binding"/>
    <property type="evidence" value="ECO:0007669"/>
    <property type="project" value="UniProtKB-KW"/>
</dbReference>
<proteinExistence type="evidence at transcript level"/>
<feature type="domain" description="NAC" evidence="6">
    <location>
        <begin position="5"/>
        <end position="152"/>
    </location>
</feature>
<organism evidence="7">
    <name type="scientific">Litchi chinensis</name>
    <name type="common">Lychee</name>
    <dbReference type="NCBI Taxonomy" id="151069"/>
    <lineage>
        <taxon>Eukaryota</taxon>
        <taxon>Viridiplantae</taxon>
        <taxon>Streptophyta</taxon>
        <taxon>Embryophyta</taxon>
        <taxon>Tracheophyta</taxon>
        <taxon>Spermatophyta</taxon>
        <taxon>Magnoliopsida</taxon>
        <taxon>eudicotyledons</taxon>
        <taxon>Gunneridae</taxon>
        <taxon>Pentapetalae</taxon>
        <taxon>rosids</taxon>
        <taxon>malvids</taxon>
        <taxon>Sapindales</taxon>
        <taxon>Sapindaceae</taxon>
        <taxon>Litchi</taxon>
    </lineage>
</organism>
<protein>
    <submittedName>
        <fullName evidence="7">NAC transcription factor 90</fullName>
    </submittedName>
</protein>
<evidence type="ECO:0000259" key="6">
    <source>
        <dbReference type="PROSITE" id="PS51005"/>
    </source>
</evidence>
<keyword evidence="2" id="KW-0805">Transcription regulation</keyword>
<name>A0A8K1HZM8_LITCN</name>
<dbReference type="InterPro" id="IPR036093">
    <property type="entry name" value="NAC_dom_sf"/>
</dbReference>
<dbReference type="InterPro" id="IPR003441">
    <property type="entry name" value="NAC-dom"/>
</dbReference>
<evidence type="ECO:0000256" key="1">
    <source>
        <dbReference type="ARBA" id="ARBA00004123"/>
    </source>
</evidence>
<dbReference type="GO" id="GO:0006355">
    <property type="term" value="P:regulation of DNA-templated transcription"/>
    <property type="evidence" value="ECO:0007669"/>
    <property type="project" value="InterPro"/>
</dbReference>
<evidence type="ECO:0000256" key="5">
    <source>
        <dbReference type="ARBA" id="ARBA00023242"/>
    </source>
</evidence>
<keyword evidence="5" id="KW-0539">Nucleus</keyword>
<evidence type="ECO:0000256" key="3">
    <source>
        <dbReference type="ARBA" id="ARBA00023125"/>
    </source>
</evidence>
<dbReference type="GO" id="GO:0005634">
    <property type="term" value="C:nucleus"/>
    <property type="evidence" value="ECO:0007669"/>
    <property type="project" value="UniProtKB-SubCell"/>
</dbReference>
<evidence type="ECO:0000313" key="7">
    <source>
        <dbReference type="EMBL" id="UBT01694.1"/>
    </source>
</evidence>
<dbReference type="EMBL" id="MT275578">
    <property type="protein sequence ID" value="UBT01694.1"/>
    <property type="molecule type" value="mRNA"/>
</dbReference>
<dbReference type="PROSITE" id="PS51005">
    <property type="entry name" value="NAC"/>
    <property type="match status" value="1"/>
</dbReference>
<dbReference type="SUPFAM" id="SSF101941">
    <property type="entry name" value="NAC domain"/>
    <property type="match status" value="1"/>
</dbReference>
<keyword evidence="4" id="KW-0804">Transcription</keyword>
<dbReference type="PANTHER" id="PTHR31989">
    <property type="entry name" value="NAC DOMAIN-CONTAINING PROTEIN 82-RELATED"/>
    <property type="match status" value="1"/>
</dbReference>
<comment type="subcellular location">
    <subcellularLocation>
        <location evidence="1">Nucleus</location>
    </subcellularLocation>
</comment>
<dbReference type="Gene3D" id="2.170.150.80">
    <property type="entry name" value="NAC domain"/>
    <property type="match status" value="1"/>
</dbReference>
<evidence type="ECO:0000256" key="4">
    <source>
        <dbReference type="ARBA" id="ARBA00023163"/>
    </source>
</evidence>
<dbReference type="AlphaFoldDB" id="A0A8K1HZM8"/>
<dbReference type="Pfam" id="PF02365">
    <property type="entry name" value="NAM"/>
    <property type="match status" value="1"/>
</dbReference>
<reference evidence="7" key="1">
    <citation type="submission" date="2020-03" db="EMBL/GenBank/DDBJ databases">
        <title>LcNAC40-LcVPE regulatory module contributes to fruit abscission by promoting autolytic programmed cell death in litchi.</title>
        <authorList>
            <person name="Li C."/>
            <person name="Ning X."/>
            <person name="Zhao M."/>
            <person name="Wen Z."/>
            <person name="Kou L."/>
            <person name="Ma X."/>
            <person name="Peng M."/>
            <person name="Yang Y."/>
            <person name="Wu H."/>
            <person name="Li J."/>
        </authorList>
    </citation>
    <scope>NUCLEOTIDE SEQUENCE</scope>
</reference>